<sequence>MGSGGTGIGIGIGNETNGNGTGIGTGTTRIGTGTTGVPRHRPPAPLGPPAGPASPDPLPAWYGREIKRLLSLQEGNLSAGGDKEEGSSEQVPQAGRWAGIGTKTAVPREQLHPAAAFLGCPMPAVPATGGLGVQQGPPQPPEPVGLGAESQSAGGESAGSVEGAVAHSDLAAREEGSRQLSSSAPDPKPATPREGQQQGSAPGSKPGLSDWQTGTEESSAQLLVPTSAEEEVTWSAPGAQDRDAQAGGGSPLAPLSPPMAQEEPSDSSAPDRDTRPGHRVLPLEQPLAQPPQGVAEVSDNLLASGEEAQDSQALPVLREALPGEPGDRSPVQGEESTCSFSSAPAEGREGEQAGRTARDSGEPGRDLGEDSSKANDSQDMASETSSSSDGVVLPFSRTETQKERVTAIKSKAFWGESEDSSSELEAALRPQPHSAGSGDFDDFYD</sequence>
<feature type="region of interest" description="Disordered" evidence="10">
    <location>
        <begin position="1"/>
        <end position="60"/>
    </location>
</feature>
<feature type="compositionally biased region" description="Polar residues" evidence="10">
    <location>
        <begin position="374"/>
        <end position="389"/>
    </location>
</feature>
<keyword evidence="12" id="KW-1185">Reference proteome</keyword>
<evidence type="ECO:0000256" key="9">
    <source>
        <dbReference type="ARBA" id="ARBA00031153"/>
    </source>
</evidence>
<feature type="compositionally biased region" description="Low complexity" evidence="10">
    <location>
        <begin position="282"/>
        <end position="292"/>
    </location>
</feature>
<dbReference type="PANTHER" id="PTHR16299">
    <property type="entry name" value="CENTROSOMAL PROTEIN KIZUNA"/>
    <property type="match status" value="1"/>
</dbReference>
<feature type="compositionally biased region" description="Gly residues" evidence="10">
    <location>
        <begin position="1"/>
        <end position="12"/>
    </location>
</feature>
<evidence type="ECO:0000256" key="5">
    <source>
        <dbReference type="ARBA" id="ARBA00022490"/>
    </source>
</evidence>
<evidence type="ECO:0000256" key="1">
    <source>
        <dbReference type="ARBA" id="ARBA00004120"/>
    </source>
</evidence>
<feature type="compositionally biased region" description="Pro residues" evidence="10">
    <location>
        <begin position="43"/>
        <end position="58"/>
    </location>
</feature>
<proteinExistence type="inferred from homology"/>
<reference evidence="11" key="1">
    <citation type="submission" date="2019-10" db="EMBL/GenBank/DDBJ databases">
        <authorList>
            <person name="Soares A.E.R."/>
            <person name="Aleixo A."/>
            <person name="Schneider P."/>
            <person name="Miyaki C.Y."/>
            <person name="Schneider M.P."/>
            <person name="Mello C."/>
            <person name="Vasconcelos A.T.R."/>
        </authorList>
    </citation>
    <scope>NUCLEOTIDE SEQUENCE</scope>
    <source>
        <tissue evidence="11">Muscle</tissue>
    </source>
</reference>
<organism evidence="11 12">
    <name type="scientific">Willisornis vidua</name>
    <name type="common">Xingu scale-backed antbird</name>
    <dbReference type="NCBI Taxonomy" id="1566151"/>
    <lineage>
        <taxon>Eukaryota</taxon>
        <taxon>Metazoa</taxon>
        <taxon>Chordata</taxon>
        <taxon>Craniata</taxon>
        <taxon>Vertebrata</taxon>
        <taxon>Euteleostomi</taxon>
        <taxon>Archelosauria</taxon>
        <taxon>Archosauria</taxon>
        <taxon>Dinosauria</taxon>
        <taxon>Saurischia</taxon>
        <taxon>Theropoda</taxon>
        <taxon>Coelurosauria</taxon>
        <taxon>Aves</taxon>
        <taxon>Neognathae</taxon>
        <taxon>Neoaves</taxon>
        <taxon>Telluraves</taxon>
        <taxon>Australaves</taxon>
        <taxon>Passeriformes</taxon>
        <taxon>Thamnophilidae</taxon>
        <taxon>Willisornis</taxon>
    </lineage>
</organism>
<comment type="function">
    <text evidence="8">Centrosomal protein required for establishing a robust mitotic centrosome architecture that can endure the forces that converge on the centrosomes during spindle formation. Required for stabilizing the expanded pericentriolar material around the centriole.</text>
</comment>
<feature type="compositionally biased region" description="Low complexity" evidence="10">
    <location>
        <begin position="26"/>
        <end position="36"/>
    </location>
</feature>
<evidence type="ECO:0000256" key="3">
    <source>
        <dbReference type="ARBA" id="ARBA00010767"/>
    </source>
</evidence>
<feature type="region of interest" description="Disordered" evidence="10">
    <location>
        <begin position="119"/>
        <end position="445"/>
    </location>
</feature>
<dbReference type="InterPro" id="IPR026742">
    <property type="entry name" value="Centrosomal_kizuma"/>
</dbReference>
<feature type="compositionally biased region" description="Polar residues" evidence="10">
    <location>
        <begin position="210"/>
        <end position="221"/>
    </location>
</feature>
<keyword evidence="6" id="KW-0206">Cytoskeleton</keyword>
<keyword evidence="7" id="KW-0966">Cell projection</keyword>
<feature type="compositionally biased region" description="Basic and acidic residues" evidence="10">
    <location>
        <begin position="346"/>
        <end position="373"/>
    </location>
</feature>
<gene>
    <name evidence="11" type="ORF">WISP_19432</name>
</gene>
<comment type="subcellular location">
    <subcellularLocation>
        <location evidence="1">Cytoplasm</location>
        <location evidence="1">Cytoskeleton</location>
        <location evidence="1">Cilium basal body</location>
    </subcellularLocation>
    <subcellularLocation>
        <location evidence="2">Cytoplasm</location>
        <location evidence="2">Cytoskeleton</location>
        <location evidence="2">Microtubule organizing center</location>
        <location evidence="2">Centrosome</location>
    </subcellularLocation>
</comment>
<feature type="compositionally biased region" description="Low complexity" evidence="10">
    <location>
        <begin position="144"/>
        <end position="166"/>
    </location>
</feature>
<evidence type="ECO:0000256" key="7">
    <source>
        <dbReference type="ARBA" id="ARBA00023273"/>
    </source>
</evidence>
<evidence type="ECO:0000313" key="11">
    <source>
        <dbReference type="EMBL" id="KAJ7426062.1"/>
    </source>
</evidence>
<name>A0ABQ9DTA8_9PASS</name>
<dbReference type="Proteomes" id="UP001145742">
    <property type="component" value="Unassembled WGS sequence"/>
</dbReference>
<evidence type="ECO:0000313" key="12">
    <source>
        <dbReference type="Proteomes" id="UP001145742"/>
    </source>
</evidence>
<dbReference type="PANTHER" id="PTHR16299:SF2">
    <property type="entry name" value="CENTROSOMAL PROTEIN KIZUNA"/>
    <property type="match status" value="1"/>
</dbReference>
<comment type="caution">
    <text evidence="11">The sequence shown here is derived from an EMBL/GenBank/DDBJ whole genome shotgun (WGS) entry which is preliminary data.</text>
</comment>
<keyword evidence="5" id="KW-0963">Cytoplasm</keyword>
<evidence type="ECO:0000256" key="6">
    <source>
        <dbReference type="ARBA" id="ARBA00023212"/>
    </source>
</evidence>
<evidence type="ECO:0000256" key="4">
    <source>
        <dbReference type="ARBA" id="ARBA00013872"/>
    </source>
</evidence>
<protein>
    <recommendedName>
        <fullName evidence="4">Centrosomal protein kizuna</fullName>
    </recommendedName>
    <alternativeName>
        <fullName evidence="9">Polo-like kinase 1 substrate 1</fullName>
    </alternativeName>
</protein>
<feature type="region of interest" description="Disordered" evidence="10">
    <location>
        <begin position="73"/>
        <end position="97"/>
    </location>
</feature>
<comment type="similarity">
    <text evidence="3">Belongs to the kizuna family.</text>
</comment>
<evidence type="ECO:0000256" key="10">
    <source>
        <dbReference type="SAM" id="MobiDB-lite"/>
    </source>
</evidence>
<evidence type="ECO:0000256" key="2">
    <source>
        <dbReference type="ARBA" id="ARBA00004300"/>
    </source>
</evidence>
<accession>A0ABQ9DTA8</accession>
<evidence type="ECO:0000256" key="8">
    <source>
        <dbReference type="ARBA" id="ARBA00024919"/>
    </source>
</evidence>
<dbReference type="EMBL" id="WHWB01032325">
    <property type="protein sequence ID" value="KAJ7426062.1"/>
    <property type="molecule type" value="Genomic_DNA"/>
</dbReference>